<dbReference type="AlphaFoldDB" id="A0A6L2MH19"/>
<proteinExistence type="predicted"/>
<reference evidence="1" key="1">
    <citation type="journal article" date="2019" name="Sci. Rep.">
        <title>Draft genome of Tanacetum cinerariifolium, the natural source of mosquito coil.</title>
        <authorList>
            <person name="Yamashiro T."/>
            <person name="Shiraishi A."/>
            <person name="Satake H."/>
            <person name="Nakayama K."/>
        </authorList>
    </citation>
    <scope>NUCLEOTIDE SEQUENCE</scope>
</reference>
<dbReference type="EMBL" id="BKCJ010006609">
    <property type="protein sequence ID" value="GEU73020.1"/>
    <property type="molecule type" value="Genomic_DNA"/>
</dbReference>
<accession>A0A6L2MH19</accession>
<sequence length="227" mass="25774">MDCASLILSSIQLPINNSDNQVDTSTTINVDTSATIDVDQQQMVKTLGVVCLTGDGKKFYKMDVPDFVNPLNGKLFKTLEDALHFYKSYVKLSGFEARKSTEYKRKDGKVKLSGLLLLALMWLKELLTVYSQSPHKMREIEDILSKSLVEDASQDMHDNECGREELFITKTLKPLLSKFLHAKFFHEVKIMCDISKMTGCNIIGTWAIHIMTLKTCFTRSYKDGKQN</sequence>
<organism evidence="1">
    <name type="scientific">Tanacetum cinerariifolium</name>
    <name type="common">Dalmatian daisy</name>
    <name type="synonym">Chrysanthemum cinerariifolium</name>
    <dbReference type="NCBI Taxonomy" id="118510"/>
    <lineage>
        <taxon>Eukaryota</taxon>
        <taxon>Viridiplantae</taxon>
        <taxon>Streptophyta</taxon>
        <taxon>Embryophyta</taxon>
        <taxon>Tracheophyta</taxon>
        <taxon>Spermatophyta</taxon>
        <taxon>Magnoliopsida</taxon>
        <taxon>eudicotyledons</taxon>
        <taxon>Gunneridae</taxon>
        <taxon>Pentapetalae</taxon>
        <taxon>asterids</taxon>
        <taxon>campanulids</taxon>
        <taxon>Asterales</taxon>
        <taxon>Asteraceae</taxon>
        <taxon>Asteroideae</taxon>
        <taxon>Anthemideae</taxon>
        <taxon>Anthemidinae</taxon>
        <taxon>Tanacetum</taxon>
    </lineage>
</organism>
<protein>
    <submittedName>
        <fullName evidence="1">FAR1 DNA binding domain, zinc finger, SWIM-type, MULE transposase domain, FHY3/FAR1 family</fullName>
    </submittedName>
</protein>
<gene>
    <name evidence="1" type="ORF">Tci_044998</name>
</gene>
<comment type="caution">
    <text evidence="1">The sequence shown here is derived from an EMBL/GenBank/DDBJ whole genome shotgun (WGS) entry which is preliminary data.</text>
</comment>
<evidence type="ECO:0000313" key="1">
    <source>
        <dbReference type="EMBL" id="GEU73020.1"/>
    </source>
</evidence>
<name>A0A6L2MH19_TANCI</name>